<sequence length="468" mass="53490">MNIDEIEGRRLWLLAGHIKKLSYCNSLVTMLYNKNSSLDRLDTCFYHQNLDGSLNHKIIDSTSIGIIPGTLSDNFNFCYGDPSDPKVAWRNPHEREVIEIFGRLLGIEDISGYMTSCGSESNLASIWWSKLYLLMKSRPKISELKERLALLESNDLGSKDYKEIYETKKQLKRLYSPIVICTKTPHTHVSVIKACQALELKTLFIESNEDGSIDTQSLRGRLAEMKEHDYMNFIVSLNLGLQIGAAFDDVQEVRKVIEEVKNENWRYTVHGDAAMYGPTLPFLQQLGDKSNKIIECGLDTIAISLWKFLGVQVPCGVALSTRNFTDLAFEDDNFIEYVQMQDKVALSGTRSGIAAASALNVMKSLKMHEGFETLQKVIEYDMGLADYLCQQLELFFPKEQIKRKYLNVTFPRASLPDYFIDYYLLQRVGPTHLQSIVLLNVNKNLIDEFIEAMEYHLPLLSRETIEQQ</sequence>
<name>A0A077ZW57_STYLE</name>
<keyword evidence="3" id="KW-0210">Decarboxylase</keyword>
<dbReference type="Gene3D" id="3.40.640.10">
    <property type="entry name" value="Type I PLP-dependent aspartate aminotransferase-like (Major domain)"/>
    <property type="match status" value="1"/>
</dbReference>
<evidence type="ECO:0000313" key="9">
    <source>
        <dbReference type="Proteomes" id="UP000039865"/>
    </source>
</evidence>
<dbReference type="EMBL" id="CCKQ01003077">
    <property type="protein sequence ID" value="CDW74185.1"/>
    <property type="molecule type" value="Genomic_DNA"/>
</dbReference>
<evidence type="ECO:0000256" key="6">
    <source>
        <dbReference type="PIRSR" id="PIRSR602129-50"/>
    </source>
</evidence>
<dbReference type="AlphaFoldDB" id="A0A077ZW57"/>
<dbReference type="InterPro" id="IPR002129">
    <property type="entry name" value="PyrdxlP-dep_de-COase"/>
</dbReference>
<dbReference type="GO" id="GO:0016831">
    <property type="term" value="F:carboxy-lyase activity"/>
    <property type="evidence" value="ECO:0007669"/>
    <property type="project" value="UniProtKB-KW"/>
</dbReference>
<dbReference type="GO" id="GO:0019752">
    <property type="term" value="P:carboxylic acid metabolic process"/>
    <property type="evidence" value="ECO:0007669"/>
    <property type="project" value="InterPro"/>
</dbReference>
<dbReference type="InParanoid" id="A0A077ZW57"/>
<evidence type="ECO:0000256" key="2">
    <source>
        <dbReference type="ARBA" id="ARBA00009533"/>
    </source>
</evidence>
<comment type="similarity">
    <text evidence="2 7">Belongs to the group II decarboxylase family.</text>
</comment>
<dbReference type="InterPro" id="IPR051151">
    <property type="entry name" value="Group_II_Decarboxylase"/>
</dbReference>
<dbReference type="PANTHER" id="PTHR46101">
    <property type="match status" value="1"/>
</dbReference>
<dbReference type="InterPro" id="IPR015424">
    <property type="entry name" value="PyrdxlP-dep_Trfase"/>
</dbReference>
<dbReference type="SUPFAM" id="SSF53383">
    <property type="entry name" value="PLP-dependent transferases"/>
    <property type="match status" value="1"/>
</dbReference>
<dbReference type="Pfam" id="PF00282">
    <property type="entry name" value="Pyridoxal_deC"/>
    <property type="match status" value="1"/>
</dbReference>
<dbReference type="InterPro" id="IPR015421">
    <property type="entry name" value="PyrdxlP-dep_Trfase_major"/>
</dbReference>
<evidence type="ECO:0000256" key="4">
    <source>
        <dbReference type="ARBA" id="ARBA00022898"/>
    </source>
</evidence>
<accession>A0A077ZW57</accession>
<comment type="cofactor">
    <cofactor evidence="1 6 7">
        <name>pyridoxal 5'-phosphate</name>
        <dbReference type="ChEBI" id="CHEBI:597326"/>
    </cofactor>
</comment>
<evidence type="ECO:0000256" key="5">
    <source>
        <dbReference type="ARBA" id="ARBA00023239"/>
    </source>
</evidence>
<feature type="modified residue" description="N6-(pyridoxal phosphate)lysine" evidence="6">
    <location>
        <position position="307"/>
    </location>
</feature>
<dbReference type="Proteomes" id="UP000039865">
    <property type="component" value="Unassembled WGS sequence"/>
</dbReference>
<evidence type="ECO:0000256" key="7">
    <source>
        <dbReference type="RuleBase" id="RU000382"/>
    </source>
</evidence>
<keyword evidence="5 7" id="KW-0456">Lyase</keyword>
<proteinExistence type="inferred from homology"/>
<protein>
    <submittedName>
        <fullName evidence="8">Histidine decarboxylase</fullName>
    </submittedName>
</protein>
<dbReference type="PANTHER" id="PTHR46101:SF2">
    <property type="entry name" value="SERINE DECARBOXYLASE"/>
    <property type="match status" value="1"/>
</dbReference>
<evidence type="ECO:0000256" key="1">
    <source>
        <dbReference type="ARBA" id="ARBA00001933"/>
    </source>
</evidence>
<evidence type="ECO:0000256" key="3">
    <source>
        <dbReference type="ARBA" id="ARBA00022793"/>
    </source>
</evidence>
<organism evidence="8 9">
    <name type="scientific">Stylonychia lemnae</name>
    <name type="common">Ciliate</name>
    <dbReference type="NCBI Taxonomy" id="5949"/>
    <lineage>
        <taxon>Eukaryota</taxon>
        <taxon>Sar</taxon>
        <taxon>Alveolata</taxon>
        <taxon>Ciliophora</taxon>
        <taxon>Intramacronucleata</taxon>
        <taxon>Spirotrichea</taxon>
        <taxon>Stichotrichia</taxon>
        <taxon>Sporadotrichida</taxon>
        <taxon>Oxytrichidae</taxon>
        <taxon>Stylonychinae</taxon>
        <taxon>Stylonychia</taxon>
    </lineage>
</organism>
<dbReference type="GO" id="GO:0030170">
    <property type="term" value="F:pyridoxal phosphate binding"/>
    <property type="evidence" value="ECO:0007669"/>
    <property type="project" value="InterPro"/>
</dbReference>
<keyword evidence="9" id="KW-1185">Reference proteome</keyword>
<dbReference type="OrthoDB" id="2161780at2759"/>
<evidence type="ECO:0000313" key="8">
    <source>
        <dbReference type="EMBL" id="CDW74185.1"/>
    </source>
</evidence>
<keyword evidence="4 6" id="KW-0663">Pyridoxal phosphate</keyword>
<reference evidence="8 9" key="1">
    <citation type="submission" date="2014-06" db="EMBL/GenBank/DDBJ databases">
        <authorList>
            <person name="Swart Estienne"/>
        </authorList>
    </citation>
    <scope>NUCLEOTIDE SEQUENCE [LARGE SCALE GENOMIC DNA]</scope>
    <source>
        <strain evidence="8 9">130c</strain>
    </source>
</reference>
<gene>
    <name evidence="8" type="primary">Contig2361.g2548</name>
    <name evidence="8" type="ORF">STYLEM_3179</name>
</gene>